<name>A0A4V2WMR9_9BACT</name>
<dbReference type="RefSeq" id="WP_131851841.1">
    <property type="nucleotide sequence ID" value="NZ_SKFH01000011.1"/>
</dbReference>
<evidence type="ECO:0000313" key="3">
    <source>
        <dbReference type="Proteomes" id="UP000295164"/>
    </source>
</evidence>
<evidence type="ECO:0000256" key="1">
    <source>
        <dbReference type="SAM" id="MobiDB-lite"/>
    </source>
</evidence>
<keyword evidence="3" id="KW-1185">Reference proteome</keyword>
<reference evidence="2 3" key="1">
    <citation type="submission" date="2019-03" db="EMBL/GenBank/DDBJ databases">
        <authorList>
            <person name="Kim M.K.M."/>
        </authorList>
    </citation>
    <scope>NUCLEOTIDE SEQUENCE [LARGE SCALE GENOMIC DNA]</scope>
    <source>
        <strain evidence="2 3">17J68-15</strain>
    </source>
</reference>
<protein>
    <submittedName>
        <fullName evidence="2">Uncharacterized protein</fullName>
    </submittedName>
</protein>
<proteinExistence type="predicted"/>
<dbReference type="EMBL" id="SKFH01000011">
    <property type="protein sequence ID" value="TCZ72227.1"/>
    <property type="molecule type" value="Genomic_DNA"/>
</dbReference>
<sequence length="80" mass="8519">MKHLAWILLLASCVGGSSRQDEEPPSTVDSQLLQVPADAAPVIDTDDHNKPSTEPITLDSPVGPTPGWDTVLEHPLPGKQ</sequence>
<dbReference type="OrthoDB" id="9968016at2"/>
<organism evidence="2 3">
    <name type="scientific">Flaviaesturariibacter aridisoli</name>
    <dbReference type="NCBI Taxonomy" id="2545761"/>
    <lineage>
        <taxon>Bacteria</taxon>
        <taxon>Pseudomonadati</taxon>
        <taxon>Bacteroidota</taxon>
        <taxon>Chitinophagia</taxon>
        <taxon>Chitinophagales</taxon>
        <taxon>Chitinophagaceae</taxon>
        <taxon>Flaviaestuariibacter</taxon>
    </lineage>
</organism>
<gene>
    <name evidence="2" type="ORF">E0486_09045</name>
</gene>
<evidence type="ECO:0000313" key="2">
    <source>
        <dbReference type="EMBL" id="TCZ72227.1"/>
    </source>
</evidence>
<feature type="region of interest" description="Disordered" evidence="1">
    <location>
        <begin position="15"/>
        <end position="80"/>
    </location>
</feature>
<accession>A0A4V2WMR9</accession>
<dbReference type="Proteomes" id="UP000295164">
    <property type="component" value="Unassembled WGS sequence"/>
</dbReference>
<dbReference type="AlphaFoldDB" id="A0A4V2WMR9"/>
<comment type="caution">
    <text evidence="2">The sequence shown here is derived from an EMBL/GenBank/DDBJ whole genome shotgun (WGS) entry which is preliminary data.</text>
</comment>